<evidence type="ECO:0000313" key="9">
    <source>
        <dbReference type="EMBL" id="EUD67173.1"/>
    </source>
</evidence>
<dbReference type="InterPro" id="IPR005037">
    <property type="entry name" value="PRP38"/>
</dbReference>
<evidence type="ECO:0000313" key="10">
    <source>
        <dbReference type="Proteomes" id="UP000030640"/>
    </source>
</evidence>
<dbReference type="GeneID" id="20037597"/>
<dbReference type="OrthoDB" id="190958at2759"/>
<evidence type="ECO:0000256" key="8">
    <source>
        <dbReference type="SAM" id="MobiDB-lite"/>
    </source>
</evidence>
<dbReference type="Pfam" id="PF03371">
    <property type="entry name" value="PRP38"/>
    <property type="match status" value="1"/>
</dbReference>
<comment type="similarity">
    <text evidence="2 7">Belongs to the PRP38 family.</text>
</comment>
<sequence length="433" mass="51694">MANRTDVSAIKIFGSNPQYLISNIIRSKIYESPYWKEKCFALTSESIIDQAVNLKYVGGTYGGNRKPTRFLCLVLKLLQIQPDKDIIFEYIKNEEFIYLRALGIFYLRLIGKSLEIYRHLEPILYDYRKMRIRLQNGTFEKIYMDQFVDNCLIMNNFLDVDFPSLTKRQVLEDNNLLEKVNLDYYKELLNISSGNELFENQVEEGGDDPPGRNLDKGVKRRGGDNPPTSGYGSGGSSHVERGKGKKRNGYWERGRRGSRSRDRGRHRSRDRGRDSNQSRDRDRDSDRSRNRGRHRDRSYSRDRERTKRRENKLTEHSRHKKKRRSSEGRRSYSTSESPEARRREKKRRCAREESDEEKKKKKERKGKEGREKERQEKERKKKERKKKERKEKERHEKERKKKDDSDVEENKKDALSIERWNKIRKDLGMKPLK</sequence>
<evidence type="ECO:0000256" key="1">
    <source>
        <dbReference type="ARBA" id="ARBA00004123"/>
    </source>
</evidence>
<evidence type="ECO:0000256" key="2">
    <source>
        <dbReference type="ARBA" id="ARBA00006164"/>
    </source>
</evidence>
<dbReference type="GO" id="GO:0005681">
    <property type="term" value="C:spliceosomal complex"/>
    <property type="evidence" value="ECO:0007669"/>
    <property type="project" value="UniProtKB-KW"/>
</dbReference>
<keyword evidence="6 7" id="KW-0539">Nucleus</keyword>
<gene>
    <name evidence="9" type="ORF">C922_02323</name>
</gene>
<reference evidence="9 10" key="1">
    <citation type="submission" date="2013-02" db="EMBL/GenBank/DDBJ databases">
        <title>The Genome Sequence of Plasmodium inui San Antonio 1.</title>
        <authorList>
            <consortium name="The Broad Institute Genome Sequencing Platform"/>
            <consortium name="The Broad Institute Genome Sequencing Center for Infectious Disease"/>
            <person name="Neafsey D."/>
            <person name="Cheeseman I."/>
            <person name="Volkman S."/>
            <person name="Adams J."/>
            <person name="Walker B."/>
            <person name="Young S.K."/>
            <person name="Zeng Q."/>
            <person name="Gargeya S."/>
            <person name="Fitzgerald M."/>
            <person name="Haas B."/>
            <person name="Abouelleil A."/>
            <person name="Alvarado L."/>
            <person name="Arachchi H.M."/>
            <person name="Berlin A.M."/>
            <person name="Chapman S.B."/>
            <person name="Dewar J."/>
            <person name="Goldberg J."/>
            <person name="Griggs A."/>
            <person name="Gujja S."/>
            <person name="Hansen M."/>
            <person name="Howarth C."/>
            <person name="Imamovic A."/>
            <person name="Larimer J."/>
            <person name="McCowan C."/>
            <person name="Murphy C."/>
            <person name="Neiman D."/>
            <person name="Pearson M."/>
            <person name="Priest M."/>
            <person name="Roberts A."/>
            <person name="Saif S."/>
            <person name="Shea T."/>
            <person name="Sisk P."/>
            <person name="Sykes S."/>
            <person name="Wortman J."/>
            <person name="Nusbaum C."/>
            <person name="Birren B."/>
        </authorList>
    </citation>
    <scope>NUCLEOTIDE SEQUENCE [LARGE SCALE GENOMIC DNA]</scope>
    <source>
        <strain evidence="9 10">San Antonio 1</strain>
    </source>
</reference>
<proteinExistence type="inferred from homology"/>
<accession>W7A7D1</accession>
<keyword evidence="10" id="KW-1185">Reference proteome</keyword>
<feature type="compositionally biased region" description="Basic and acidic residues" evidence="8">
    <location>
        <begin position="209"/>
        <end position="223"/>
    </location>
</feature>
<keyword evidence="5 7" id="KW-0508">mRNA splicing</keyword>
<dbReference type="EMBL" id="KI965467">
    <property type="protein sequence ID" value="EUD67173.1"/>
    <property type="molecule type" value="Genomic_DNA"/>
</dbReference>
<feature type="compositionally biased region" description="Basic and acidic residues" evidence="8">
    <location>
        <begin position="249"/>
        <end position="261"/>
    </location>
</feature>
<dbReference type="RefSeq" id="XP_008816144.1">
    <property type="nucleotide sequence ID" value="XM_008817922.1"/>
</dbReference>
<dbReference type="PANTHER" id="PTHR23142">
    <property type="entry name" value="PRE-MRNA-SPLICING FACTOR 38A-RELATED"/>
    <property type="match status" value="1"/>
</dbReference>
<organism evidence="9 10">
    <name type="scientific">Plasmodium inui San Antonio 1</name>
    <dbReference type="NCBI Taxonomy" id="1237626"/>
    <lineage>
        <taxon>Eukaryota</taxon>
        <taxon>Sar</taxon>
        <taxon>Alveolata</taxon>
        <taxon>Apicomplexa</taxon>
        <taxon>Aconoidasida</taxon>
        <taxon>Haemosporida</taxon>
        <taxon>Plasmodiidae</taxon>
        <taxon>Plasmodium</taxon>
        <taxon>Plasmodium (Plasmodium)</taxon>
    </lineage>
</organism>
<feature type="compositionally biased region" description="Basic residues" evidence="8">
    <location>
        <begin position="379"/>
        <end position="389"/>
    </location>
</feature>
<keyword evidence="4 7" id="KW-0747">Spliceosome</keyword>
<name>W7A7D1_9APIC</name>
<keyword evidence="3 7" id="KW-0507">mRNA processing</keyword>
<dbReference type="Proteomes" id="UP000030640">
    <property type="component" value="Unassembled WGS sequence"/>
</dbReference>
<feature type="compositionally biased region" description="Basic and acidic residues" evidence="8">
    <location>
        <begin position="271"/>
        <end position="289"/>
    </location>
</feature>
<evidence type="ECO:0000256" key="3">
    <source>
        <dbReference type="ARBA" id="ARBA00022664"/>
    </source>
</evidence>
<evidence type="ECO:0000256" key="5">
    <source>
        <dbReference type="ARBA" id="ARBA00023187"/>
    </source>
</evidence>
<evidence type="ECO:0000256" key="6">
    <source>
        <dbReference type="ARBA" id="ARBA00023242"/>
    </source>
</evidence>
<feature type="compositionally biased region" description="Basic and acidic residues" evidence="8">
    <location>
        <begin position="365"/>
        <end position="378"/>
    </location>
</feature>
<feature type="compositionally biased region" description="Basic and acidic residues" evidence="8">
    <location>
        <begin position="390"/>
        <end position="433"/>
    </location>
</feature>
<dbReference type="VEuPathDB" id="PlasmoDB:C922_02323"/>
<dbReference type="GO" id="GO:0000398">
    <property type="term" value="P:mRNA splicing, via spliceosome"/>
    <property type="evidence" value="ECO:0007669"/>
    <property type="project" value="UniProtKB-UniRule"/>
</dbReference>
<feature type="compositionally biased region" description="Basic and acidic residues" evidence="8">
    <location>
        <begin position="297"/>
        <end position="316"/>
    </location>
</feature>
<protein>
    <recommendedName>
        <fullName evidence="7">Pre-mRNA-splicing factor 38</fullName>
    </recommendedName>
</protein>
<evidence type="ECO:0000256" key="7">
    <source>
        <dbReference type="RuleBase" id="RU367025"/>
    </source>
</evidence>
<comment type="subcellular location">
    <subcellularLocation>
        <location evidence="1 7">Nucleus</location>
    </subcellularLocation>
</comment>
<dbReference type="AlphaFoldDB" id="W7A7D1"/>
<comment type="function">
    <text evidence="7">Required for pre-mRNA splicing.</text>
</comment>
<feature type="region of interest" description="Disordered" evidence="8">
    <location>
        <begin position="200"/>
        <end position="433"/>
    </location>
</feature>
<evidence type="ECO:0000256" key="4">
    <source>
        <dbReference type="ARBA" id="ARBA00022728"/>
    </source>
</evidence>